<comment type="caution">
    <text evidence="2">The sequence shown here is derived from an EMBL/GenBank/DDBJ whole genome shotgun (WGS) entry which is preliminary data.</text>
</comment>
<dbReference type="InterPro" id="IPR036397">
    <property type="entry name" value="RNaseH_sf"/>
</dbReference>
<dbReference type="Proteomes" id="UP001358586">
    <property type="component" value="Chromosome 9"/>
</dbReference>
<evidence type="ECO:0000313" key="3">
    <source>
        <dbReference type="Proteomes" id="UP001358586"/>
    </source>
</evidence>
<name>A0ABR0NMG3_GOSAR</name>
<dbReference type="PANTHER" id="PTHR48475">
    <property type="entry name" value="RIBONUCLEASE H"/>
    <property type="match status" value="1"/>
</dbReference>
<dbReference type="InterPro" id="IPR001584">
    <property type="entry name" value="Integrase_cat-core"/>
</dbReference>
<evidence type="ECO:0000313" key="2">
    <source>
        <dbReference type="EMBL" id="KAK5802531.1"/>
    </source>
</evidence>
<dbReference type="Gene3D" id="3.30.420.10">
    <property type="entry name" value="Ribonuclease H-like superfamily/Ribonuclease H"/>
    <property type="match status" value="1"/>
</dbReference>
<accession>A0ABR0NMG3</accession>
<proteinExistence type="predicted"/>
<sequence>MLNLKKTLKKYKVYHRTATLYHPQTSGQVKVKNRELKRILEKMVGLNRKDWAMKVDDTLWAYRTAFKTPIGTSPYKLVYGKSCHLPFELEHKAFWAIKFLNFDPKLAGENRLMQLNELDEWRTYTYKNSRLYKEAMKRRHDARLKQNKQFEVGDPVLLYNSRLKLFPRKLKSRWLSPFIVKTVFPYGTVEISYPSQGTFKVNGHRLKPYNGEKFKDDREELRLHESP</sequence>
<dbReference type="PROSITE" id="PS50994">
    <property type="entry name" value="INTEGRASE"/>
    <property type="match status" value="1"/>
</dbReference>
<dbReference type="PANTHER" id="PTHR48475:SF1">
    <property type="entry name" value="RNASE H TYPE-1 DOMAIN-CONTAINING PROTEIN"/>
    <property type="match status" value="1"/>
</dbReference>
<gene>
    <name evidence="2" type="ORF">PVK06_030132</name>
</gene>
<protein>
    <recommendedName>
        <fullName evidence="1">Integrase catalytic domain-containing protein</fullName>
    </recommendedName>
</protein>
<dbReference type="SUPFAM" id="SSF53098">
    <property type="entry name" value="Ribonuclease H-like"/>
    <property type="match status" value="1"/>
</dbReference>
<feature type="domain" description="Integrase catalytic" evidence="1">
    <location>
        <begin position="1"/>
        <end position="82"/>
    </location>
</feature>
<dbReference type="EMBL" id="JARKNE010000009">
    <property type="protein sequence ID" value="KAK5802531.1"/>
    <property type="molecule type" value="Genomic_DNA"/>
</dbReference>
<organism evidence="2 3">
    <name type="scientific">Gossypium arboreum</name>
    <name type="common">Tree cotton</name>
    <name type="synonym">Gossypium nanking</name>
    <dbReference type="NCBI Taxonomy" id="29729"/>
    <lineage>
        <taxon>Eukaryota</taxon>
        <taxon>Viridiplantae</taxon>
        <taxon>Streptophyta</taxon>
        <taxon>Embryophyta</taxon>
        <taxon>Tracheophyta</taxon>
        <taxon>Spermatophyta</taxon>
        <taxon>Magnoliopsida</taxon>
        <taxon>eudicotyledons</taxon>
        <taxon>Gunneridae</taxon>
        <taxon>Pentapetalae</taxon>
        <taxon>rosids</taxon>
        <taxon>malvids</taxon>
        <taxon>Malvales</taxon>
        <taxon>Malvaceae</taxon>
        <taxon>Malvoideae</taxon>
        <taxon>Gossypium</taxon>
    </lineage>
</organism>
<dbReference type="InterPro" id="IPR012337">
    <property type="entry name" value="RNaseH-like_sf"/>
</dbReference>
<keyword evidence="3" id="KW-1185">Reference proteome</keyword>
<reference evidence="2 3" key="1">
    <citation type="submission" date="2023-03" db="EMBL/GenBank/DDBJ databases">
        <title>WGS of Gossypium arboreum.</title>
        <authorList>
            <person name="Yu D."/>
        </authorList>
    </citation>
    <scope>NUCLEOTIDE SEQUENCE [LARGE SCALE GENOMIC DNA]</scope>
    <source>
        <tissue evidence="2">Leaf</tissue>
    </source>
</reference>
<evidence type="ECO:0000259" key="1">
    <source>
        <dbReference type="PROSITE" id="PS50994"/>
    </source>
</evidence>